<keyword evidence="3" id="KW-1185">Reference proteome</keyword>
<reference evidence="2 3" key="1">
    <citation type="submission" date="2019-03" db="EMBL/GenBank/DDBJ databases">
        <title>Genomic Encyclopedia of Type Strains, Phase IV (KMG-IV): sequencing the most valuable type-strain genomes for metagenomic binning, comparative biology and taxonomic classification.</title>
        <authorList>
            <person name="Goeker M."/>
        </authorList>
    </citation>
    <scope>NUCLEOTIDE SEQUENCE [LARGE SCALE GENOMIC DNA]</scope>
    <source>
        <strain evidence="2 3">DSM 45934</strain>
    </source>
</reference>
<evidence type="ECO:0000256" key="1">
    <source>
        <dbReference type="SAM" id="SignalP"/>
    </source>
</evidence>
<dbReference type="Pfam" id="PF01547">
    <property type="entry name" value="SBP_bac_1"/>
    <property type="match status" value="1"/>
</dbReference>
<dbReference type="PANTHER" id="PTHR43649">
    <property type="entry name" value="ARABINOSE-BINDING PROTEIN-RELATED"/>
    <property type="match status" value="1"/>
</dbReference>
<keyword evidence="1" id="KW-0732">Signal</keyword>
<dbReference type="SUPFAM" id="SSF53850">
    <property type="entry name" value="Periplasmic binding protein-like II"/>
    <property type="match status" value="1"/>
</dbReference>
<dbReference type="Gene3D" id="3.40.190.10">
    <property type="entry name" value="Periplasmic binding protein-like II"/>
    <property type="match status" value="1"/>
</dbReference>
<dbReference type="OrthoDB" id="2644341at2"/>
<dbReference type="AlphaFoldDB" id="A0A4R2JAS3"/>
<feature type="chain" id="PRO_5020882825" evidence="1">
    <location>
        <begin position="20"/>
        <end position="451"/>
    </location>
</feature>
<dbReference type="EMBL" id="SLWS01000007">
    <property type="protein sequence ID" value="TCO55894.1"/>
    <property type="molecule type" value="Genomic_DNA"/>
</dbReference>
<evidence type="ECO:0000313" key="2">
    <source>
        <dbReference type="EMBL" id="TCO55894.1"/>
    </source>
</evidence>
<organism evidence="2 3">
    <name type="scientific">Actinocrispum wychmicini</name>
    <dbReference type="NCBI Taxonomy" id="1213861"/>
    <lineage>
        <taxon>Bacteria</taxon>
        <taxon>Bacillati</taxon>
        <taxon>Actinomycetota</taxon>
        <taxon>Actinomycetes</taxon>
        <taxon>Pseudonocardiales</taxon>
        <taxon>Pseudonocardiaceae</taxon>
        <taxon>Actinocrispum</taxon>
    </lineage>
</organism>
<sequence>MRHSLALCLAIPLITAAVACGTADPGQTAGTVEITVMGRPLVADVAGRKWFDDKVAAFEAANPGIKIKPSDATWDARSFAARLAGGNVETVIRVPLTEPAALIARTQVADITTEAKALPSWASFDPKVLEPVTKDGKVYGVPENMYALGVVYNRELFTKAGLDPDRPPTTWDGLRAAAKQIKDRTGAIGFGAMTTKNAGGWHLTAQTYSYGGTMERVEAGQAVASFADGPAEQVLNLLKQMRWTDDSMGTQQLRSQDDMNKDYAAAKVAMQINAPDYYAAYVQNFGGDPAKFGMAALPQGGGNTTLVGGTIDMISAKATPQQRAAAVKWIDYIYLKVISDPAAAVEYNKSRAADNLPVGVPVLPLFTQDTQDKVNAAIASYVNVPTKNFKPFLEGTKNLRYGPEPAVAAQELYGVLDATVQAVLTKPDADVHALLSEASDRVNAILKQKQQ</sequence>
<protein>
    <submittedName>
        <fullName evidence="2">ABC-type glycerol-3-phosphate transport system substrate-binding protein</fullName>
    </submittedName>
</protein>
<name>A0A4R2JAS3_9PSEU</name>
<dbReference type="PROSITE" id="PS51257">
    <property type="entry name" value="PROKAR_LIPOPROTEIN"/>
    <property type="match status" value="1"/>
</dbReference>
<evidence type="ECO:0000313" key="3">
    <source>
        <dbReference type="Proteomes" id="UP000295680"/>
    </source>
</evidence>
<dbReference type="InterPro" id="IPR006059">
    <property type="entry name" value="SBP"/>
</dbReference>
<feature type="signal peptide" evidence="1">
    <location>
        <begin position="1"/>
        <end position="19"/>
    </location>
</feature>
<gene>
    <name evidence="2" type="ORF">EV192_107317</name>
</gene>
<accession>A0A4R2JAS3</accession>
<proteinExistence type="predicted"/>
<dbReference type="PANTHER" id="PTHR43649:SF16">
    <property type="entry name" value="SUGAR-BINDING LIPOPROTEIN"/>
    <property type="match status" value="1"/>
</dbReference>
<dbReference type="Proteomes" id="UP000295680">
    <property type="component" value="Unassembled WGS sequence"/>
</dbReference>
<dbReference type="InterPro" id="IPR050490">
    <property type="entry name" value="Bact_solute-bd_prot1"/>
</dbReference>
<comment type="caution">
    <text evidence="2">The sequence shown here is derived from an EMBL/GenBank/DDBJ whole genome shotgun (WGS) entry which is preliminary data.</text>
</comment>
<dbReference type="RefSeq" id="WP_132122061.1">
    <property type="nucleotide sequence ID" value="NZ_SLWS01000007.1"/>
</dbReference>